<dbReference type="EMBL" id="MHLW01000030">
    <property type="protein sequence ID" value="OGZ17634.1"/>
    <property type="molecule type" value="Genomic_DNA"/>
</dbReference>
<sequence length="94" mass="10634">MDEEEKKNGFNGRILVDLLDVLAVINHLEDNLDGNESLKVILTIEPRRADETDCCSIKERSEKTISIKNQEEILGVGNFLTENLFIANIYVAIE</sequence>
<protein>
    <submittedName>
        <fullName evidence="1">Uncharacterized protein</fullName>
    </submittedName>
</protein>
<name>A0A1G2DVE3_9BACT</name>
<proteinExistence type="predicted"/>
<evidence type="ECO:0000313" key="1">
    <source>
        <dbReference type="EMBL" id="OGZ17634.1"/>
    </source>
</evidence>
<reference evidence="1 2" key="1">
    <citation type="journal article" date="2016" name="Nat. Commun.">
        <title>Thousands of microbial genomes shed light on interconnected biogeochemical processes in an aquifer system.</title>
        <authorList>
            <person name="Anantharaman K."/>
            <person name="Brown C.T."/>
            <person name="Hug L.A."/>
            <person name="Sharon I."/>
            <person name="Castelle C.J."/>
            <person name="Probst A.J."/>
            <person name="Thomas B.C."/>
            <person name="Singh A."/>
            <person name="Wilkins M.J."/>
            <person name="Karaoz U."/>
            <person name="Brodie E.L."/>
            <person name="Williams K.H."/>
            <person name="Hubbard S.S."/>
            <person name="Banfield J.F."/>
        </authorList>
    </citation>
    <scope>NUCLEOTIDE SEQUENCE [LARGE SCALE GENOMIC DNA]</scope>
</reference>
<gene>
    <name evidence="1" type="ORF">A2V72_01525</name>
</gene>
<organism evidence="1 2">
    <name type="scientific">Candidatus Nealsonbacteria bacterium RBG_13_37_56</name>
    <dbReference type="NCBI Taxonomy" id="1801661"/>
    <lineage>
        <taxon>Bacteria</taxon>
        <taxon>Candidatus Nealsoniibacteriota</taxon>
    </lineage>
</organism>
<dbReference type="AlphaFoldDB" id="A0A1G2DVE3"/>
<evidence type="ECO:0000313" key="2">
    <source>
        <dbReference type="Proteomes" id="UP000178893"/>
    </source>
</evidence>
<dbReference type="Proteomes" id="UP000178893">
    <property type="component" value="Unassembled WGS sequence"/>
</dbReference>
<comment type="caution">
    <text evidence="1">The sequence shown here is derived from an EMBL/GenBank/DDBJ whole genome shotgun (WGS) entry which is preliminary data.</text>
</comment>
<accession>A0A1G2DVE3</accession>